<dbReference type="InterPro" id="IPR012337">
    <property type="entry name" value="RNaseH-like_sf"/>
</dbReference>
<dbReference type="Gene3D" id="1.25.40.10">
    <property type="entry name" value="Tetratricopeptide repeat domain"/>
    <property type="match status" value="3"/>
</dbReference>
<dbReference type="Gene3D" id="3.40.50.300">
    <property type="entry name" value="P-loop containing nucleotide triphosphate hydrolases"/>
    <property type="match status" value="1"/>
</dbReference>
<dbReference type="Pfam" id="PF13374">
    <property type="entry name" value="TPR_10"/>
    <property type="match status" value="4"/>
</dbReference>
<dbReference type="SUPFAM" id="SSF52540">
    <property type="entry name" value="P-loop containing nucleoside triphosphate hydrolases"/>
    <property type="match status" value="1"/>
</dbReference>
<dbReference type="Pfam" id="PF13424">
    <property type="entry name" value="TPR_12"/>
    <property type="match status" value="4"/>
</dbReference>
<dbReference type="eggNOG" id="KOG1840">
    <property type="taxonomic scope" value="Eukaryota"/>
</dbReference>
<dbReference type="OMA" id="NCPLHEF"/>
<feature type="domain" description="DUF7779" evidence="2">
    <location>
        <begin position="325"/>
        <end position="414"/>
    </location>
</feature>
<dbReference type="InterPro" id="IPR053137">
    <property type="entry name" value="NLR-like"/>
</dbReference>
<dbReference type="PhylomeDB" id="B8LXU2"/>
<dbReference type="InterPro" id="IPR027417">
    <property type="entry name" value="P-loop_NTPase"/>
</dbReference>
<protein>
    <submittedName>
        <fullName evidence="3">TPR domain protein</fullName>
    </submittedName>
</protein>
<dbReference type="InterPro" id="IPR036397">
    <property type="entry name" value="RNaseH_sf"/>
</dbReference>
<accession>B8LXU2</accession>
<dbReference type="RefSeq" id="XP_002340144.1">
    <property type="nucleotide sequence ID" value="XM_002340103.1"/>
</dbReference>
<dbReference type="GeneID" id="8103906"/>
<gene>
    <name evidence="3" type="ORF">TSTA_062440</name>
</gene>
<dbReference type="InterPro" id="IPR056681">
    <property type="entry name" value="DUF7779"/>
</dbReference>
<dbReference type="HOGENOM" id="CLU_257182_0_0_1"/>
<dbReference type="InParanoid" id="B8LXU2"/>
<dbReference type="Pfam" id="PF25000">
    <property type="entry name" value="DUF7779"/>
    <property type="match status" value="1"/>
</dbReference>
<evidence type="ECO:0000259" key="2">
    <source>
        <dbReference type="Pfam" id="PF25000"/>
    </source>
</evidence>
<dbReference type="VEuPathDB" id="FungiDB:TSTA_062440"/>
<keyword evidence="4" id="KW-1185">Reference proteome</keyword>
<dbReference type="Pfam" id="PF13358">
    <property type="entry name" value="DDE_3"/>
    <property type="match status" value="1"/>
</dbReference>
<dbReference type="OrthoDB" id="4225819at2759"/>
<name>B8LXU2_TALSN</name>
<dbReference type="GO" id="GO:0003676">
    <property type="term" value="F:nucleic acid binding"/>
    <property type="evidence" value="ECO:0007669"/>
    <property type="project" value="InterPro"/>
</dbReference>
<reference evidence="4" key="1">
    <citation type="journal article" date="2015" name="Genome Announc.">
        <title>Genome sequence of the AIDS-associated pathogen Penicillium marneffei (ATCC18224) and its near taxonomic relative Talaromyces stipitatus (ATCC10500).</title>
        <authorList>
            <person name="Nierman W.C."/>
            <person name="Fedorova-Abrams N.D."/>
            <person name="Andrianopoulos A."/>
        </authorList>
    </citation>
    <scope>NUCLEOTIDE SEQUENCE [LARGE SCALE GENOMIC DNA]</scope>
    <source>
        <strain evidence="4">ATCC 10500 / CBS 375.48 / QM 6759 / NRRL 1006</strain>
    </source>
</reference>
<organism evidence="3 4">
    <name type="scientific">Talaromyces stipitatus (strain ATCC 10500 / CBS 375.48 / QM 6759 / NRRL 1006)</name>
    <name type="common">Penicillium stipitatum</name>
    <dbReference type="NCBI Taxonomy" id="441959"/>
    <lineage>
        <taxon>Eukaryota</taxon>
        <taxon>Fungi</taxon>
        <taxon>Dikarya</taxon>
        <taxon>Ascomycota</taxon>
        <taxon>Pezizomycotina</taxon>
        <taxon>Eurotiomycetes</taxon>
        <taxon>Eurotiomycetidae</taxon>
        <taxon>Eurotiales</taxon>
        <taxon>Trichocomaceae</taxon>
        <taxon>Talaromyces</taxon>
        <taxon>Talaromyces sect. Talaromyces</taxon>
    </lineage>
</organism>
<dbReference type="NCBIfam" id="NF040586">
    <property type="entry name" value="FxSxx_TPR"/>
    <property type="match status" value="1"/>
</dbReference>
<dbReference type="InterPro" id="IPR011990">
    <property type="entry name" value="TPR-like_helical_dom_sf"/>
</dbReference>
<dbReference type="Gene3D" id="3.30.420.10">
    <property type="entry name" value="Ribonuclease H-like superfamily/Ribonuclease H"/>
    <property type="match status" value="1"/>
</dbReference>
<dbReference type="InterPro" id="IPR047655">
    <property type="entry name" value="Transpos_IS630-like"/>
</dbReference>
<feature type="domain" description="Tc1-like transposase DDE" evidence="1">
    <location>
        <begin position="1178"/>
        <end position="1313"/>
    </location>
</feature>
<dbReference type="PANTHER" id="PTHR46082">
    <property type="entry name" value="ATP/GTP-BINDING PROTEIN-RELATED"/>
    <property type="match status" value="1"/>
</dbReference>
<dbReference type="STRING" id="441959.B8LXU2"/>
<proteinExistence type="predicted"/>
<sequence length="1358" mass="155360">MRAHVRLQKEHPSRRMALAGYNATFSERPETPAAPSLSIPFLRDPDFIDRATILNQLQDRCATPGSRTALVGLGGVGKSQLAIEYAYRIHEREPETWIFWIHASNAARFKQSYEELAETIKLFGWRDPKSNIFKLVHDWLRDNKNRKWILILDNVDNAHFLINRSDNIQDQAGYETSRADRSLRDYLPQSPNGSILITSRNREAALKLVNQHDIISVEPMDGTQAQALFETKLGKQDEQQHDSQDVAELAAALNFIPLAIVQAAAYISDPDRGCSVRQYVNEFQKNDRKKIRLLDHEEGQFRRDREAENKVLITWQISFESIRESRRSAADLLSLMSFFDRQGIPKALLYNHSGGDVEETHSDDDHDSEALSSVTDKFNDDILMLRRYSLISMNIDRTAFSMHNLVQVATRTWLAANGELERWQSEYIRNLNAELPSGEYENWEQCQILFPHAKSAAKLQPEGRDALIEWASVLYKAAWYDWRNGNGGEGAKLSVRAMKTWKRYLGPEHEKTLSSMELVGLINLLQGRWEEAEELFVQVMETRKRVLGAEHPDTLTSMANLASTYWNQGRWKEAEELFVQVMETRKRVLGAEHPDTLISMANLASTYRNQGRWKEAEELEVQVVETTKRVLGAEHPNTLTSMGNLASTYRNQGRWKEAEELEVQVVETTKRVLGAEHPDTLTSMANLASTYRNQGRWKEAEELEVQVMETRKMVLGAEHPDTLTSMANLASTYRNQGQWKEAEELEVQVMETRKRVLGAEHPDTLTSMANLASTYRNQGRLKEAEELEVQVMEARKMVLGAEHPDTLTSMGNLASTYWNQGRWKEAEELEVQVMETTKRVLGAEHPNTLTSMANLASTYRNQGRWKEAEELFVQVVETTKRVLGAEHLNTLTSMANLASTYWNQGRWKEAEELEVQVMETRKRVLGAEHPDTLTSMANLAFTWKEQGRDVEALNLMKDCVYLQSKVLGVEHPNTLSSAAALICWQTEVLGIDIPVANEAMLPHVSTLPLAADPPEDPYNFNHPFDRKPQYEIQMAPRLAVSTREFTRDMILSNELTTSQIAEAAQCHPSTIRRHRSNLRLFGSVTAPSNKSGRPRRLTPVMIEALCDHLLEKPQLYLDEMAIFIWDDFGVQVKTWDISRALKREGWSKKTSKQKASQRNADLRDGYMHLISDFRSYHLVYVDESGCDKRAGFRRTGWSPLGVAPAQVTKFHRDQRYQILPAYAQDGVIMYYVFKGSTDASFFENFIEELLHHCGKWPEPKSVIVMDNASFHHSKNIETMCSKAGVKLVYLPPYSPDLNPIEELFAELKAFIKRHWQTYADNPDQGFDTFLEWCIDTVGRREQSAEGHFRNSGLAIEKM</sequence>
<dbReference type="PANTHER" id="PTHR46082:SF11">
    <property type="entry name" value="AAA+ ATPASE DOMAIN-CONTAINING PROTEIN-RELATED"/>
    <property type="match status" value="1"/>
</dbReference>
<evidence type="ECO:0000259" key="1">
    <source>
        <dbReference type="Pfam" id="PF13358"/>
    </source>
</evidence>
<dbReference type="SUPFAM" id="SSF48452">
    <property type="entry name" value="TPR-like"/>
    <property type="match status" value="4"/>
</dbReference>
<dbReference type="EMBL" id="EQ962652">
    <property type="protein sequence ID" value="EED22757.1"/>
    <property type="molecule type" value="Genomic_DNA"/>
</dbReference>
<dbReference type="SUPFAM" id="SSF46689">
    <property type="entry name" value="Homeodomain-like"/>
    <property type="match status" value="1"/>
</dbReference>
<dbReference type="Proteomes" id="UP000001745">
    <property type="component" value="Unassembled WGS sequence"/>
</dbReference>
<evidence type="ECO:0000313" key="3">
    <source>
        <dbReference type="EMBL" id="EED22757.1"/>
    </source>
</evidence>
<dbReference type="InterPro" id="IPR009057">
    <property type="entry name" value="Homeodomain-like_sf"/>
</dbReference>
<dbReference type="PRINTS" id="PR00381">
    <property type="entry name" value="KINESINLIGHT"/>
</dbReference>
<dbReference type="InterPro" id="IPR038717">
    <property type="entry name" value="Tc1-like_DDE_dom"/>
</dbReference>
<dbReference type="SUPFAM" id="SSF53098">
    <property type="entry name" value="Ribonuclease H-like"/>
    <property type="match status" value="1"/>
</dbReference>
<evidence type="ECO:0000313" key="4">
    <source>
        <dbReference type="Proteomes" id="UP000001745"/>
    </source>
</evidence>
<dbReference type="NCBIfam" id="NF033545">
    <property type="entry name" value="transpos_IS630"/>
    <property type="match status" value="1"/>
</dbReference>